<evidence type="ECO:0000313" key="2">
    <source>
        <dbReference type="Proteomes" id="UP001153076"/>
    </source>
</evidence>
<dbReference type="AlphaFoldDB" id="A0A9Q1QAP6"/>
<comment type="caution">
    <text evidence="1">The sequence shown here is derived from an EMBL/GenBank/DDBJ whole genome shotgun (WGS) entry which is preliminary data.</text>
</comment>
<organism evidence="1 2">
    <name type="scientific">Carnegiea gigantea</name>
    <dbReference type="NCBI Taxonomy" id="171969"/>
    <lineage>
        <taxon>Eukaryota</taxon>
        <taxon>Viridiplantae</taxon>
        <taxon>Streptophyta</taxon>
        <taxon>Embryophyta</taxon>
        <taxon>Tracheophyta</taxon>
        <taxon>Spermatophyta</taxon>
        <taxon>Magnoliopsida</taxon>
        <taxon>eudicotyledons</taxon>
        <taxon>Gunneridae</taxon>
        <taxon>Pentapetalae</taxon>
        <taxon>Caryophyllales</taxon>
        <taxon>Cactineae</taxon>
        <taxon>Cactaceae</taxon>
        <taxon>Cactoideae</taxon>
        <taxon>Echinocereeae</taxon>
        <taxon>Carnegiea</taxon>
    </lineage>
</organism>
<proteinExistence type="predicted"/>
<reference evidence="1" key="1">
    <citation type="submission" date="2022-04" db="EMBL/GenBank/DDBJ databases">
        <title>Carnegiea gigantea Genome sequencing and assembly v2.</title>
        <authorList>
            <person name="Copetti D."/>
            <person name="Sanderson M.J."/>
            <person name="Burquez A."/>
            <person name="Wojciechowski M.F."/>
        </authorList>
    </citation>
    <scope>NUCLEOTIDE SEQUENCE</scope>
    <source>
        <strain evidence="1">SGP5-SGP5p</strain>
        <tissue evidence="1">Aerial part</tissue>
    </source>
</reference>
<dbReference type="Proteomes" id="UP001153076">
    <property type="component" value="Unassembled WGS sequence"/>
</dbReference>
<keyword evidence="2" id="KW-1185">Reference proteome</keyword>
<protein>
    <submittedName>
        <fullName evidence="1">Uncharacterized protein</fullName>
    </submittedName>
</protein>
<accession>A0A9Q1QAP6</accession>
<sequence length="185" mass="21234">MNSLPKIVFKSARPISRPYDYPMVIKLIVVKYGISKPLANTRSSITFYSSFVELSMKHKEDDQTAYQGRNSKGEDLIGDGRLYHHRCTFILQHNCKEIASTLFDSNTVSLPPIDVIFSWIMRYQKSKREGYIATLKATFPLFKFEMGEASQTSKRRVVKHPELAVVLIFMLNNRDGNNPRPKVKG</sequence>
<gene>
    <name evidence="1" type="ORF">Cgig2_026007</name>
</gene>
<name>A0A9Q1QAP6_9CARY</name>
<evidence type="ECO:0000313" key="1">
    <source>
        <dbReference type="EMBL" id="KAJ8435268.1"/>
    </source>
</evidence>
<dbReference type="EMBL" id="JAKOGI010000424">
    <property type="protein sequence ID" value="KAJ8435268.1"/>
    <property type="molecule type" value="Genomic_DNA"/>
</dbReference>